<gene>
    <name evidence="1" type="ORF">GSMUA_236350.1</name>
</gene>
<proteinExistence type="predicted"/>
<evidence type="ECO:0000313" key="2">
    <source>
        <dbReference type="EnsemblPlants" id="Ma09_p18390.1"/>
    </source>
</evidence>
<accession>A0A804KL13</accession>
<reference evidence="2" key="2">
    <citation type="submission" date="2021-05" db="UniProtKB">
        <authorList>
            <consortium name="EnsemblPlants"/>
        </authorList>
    </citation>
    <scope>IDENTIFICATION</scope>
    <source>
        <strain evidence="2">subsp. malaccensis</strain>
    </source>
</reference>
<name>A0A804KL13_MUSAM</name>
<evidence type="ECO:0000313" key="1">
    <source>
        <dbReference type="EMBL" id="CAG1835571.1"/>
    </source>
</evidence>
<dbReference type="Gramene" id="Ma09_t18390.1">
    <property type="protein sequence ID" value="Ma09_p18390.1"/>
    <property type="gene ID" value="Ma09_g18390"/>
</dbReference>
<reference evidence="1" key="1">
    <citation type="submission" date="2021-03" db="EMBL/GenBank/DDBJ databases">
        <authorList>
            <consortium name="Genoscope - CEA"/>
            <person name="William W."/>
        </authorList>
    </citation>
    <scope>NUCLEOTIDE SEQUENCE</scope>
    <source>
        <strain evidence="1">Doubled-haploid Pahang</strain>
    </source>
</reference>
<dbReference type="Proteomes" id="UP000012960">
    <property type="component" value="Unplaced"/>
</dbReference>
<dbReference type="EnsemblPlants" id="Ma09_t18390.1">
    <property type="protein sequence ID" value="Ma09_p18390.1"/>
    <property type="gene ID" value="Ma09_g18390"/>
</dbReference>
<dbReference type="InParanoid" id="A0A804KL13"/>
<sequence>MPCTTDQPAGSIDPTTPKLLYPGSKDVEFCNDDFYYDLNMDDVDLTFENYKYQSGCNFLLTFSRLFKSHSLTAIISKHQGQSHADYM</sequence>
<dbReference type="EMBL" id="HG996474">
    <property type="protein sequence ID" value="CAG1835571.1"/>
    <property type="molecule type" value="Genomic_DNA"/>
</dbReference>
<protein>
    <submittedName>
        <fullName evidence="1">(wild Malaysian banana) hypothetical protein</fullName>
    </submittedName>
</protein>
<organism evidence="2 3">
    <name type="scientific">Musa acuminata subsp. malaccensis</name>
    <name type="common">Wild banana</name>
    <name type="synonym">Musa malaccensis</name>
    <dbReference type="NCBI Taxonomy" id="214687"/>
    <lineage>
        <taxon>Eukaryota</taxon>
        <taxon>Viridiplantae</taxon>
        <taxon>Streptophyta</taxon>
        <taxon>Embryophyta</taxon>
        <taxon>Tracheophyta</taxon>
        <taxon>Spermatophyta</taxon>
        <taxon>Magnoliopsida</taxon>
        <taxon>Liliopsida</taxon>
        <taxon>Zingiberales</taxon>
        <taxon>Musaceae</taxon>
        <taxon>Musa</taxon>
    </lineage>
</organism>
<evidence type="ECO:0000313" key="3">
    <source>
        <dbReference type="Proteomes" id="UP000012960"/>
    </source>
</evidence>
<keyword evidence="3" id="KW-1185">Reference proteome</keyword>
<dbReference type="AlphaFoldDB" id="A0A804KL13"/>